<dbReference type="PANTHER" id="PTHR40277">
    <property type="entry name" value="BLL5419 PROTEIN"/>
    <property type="match status" value="1"/>
</dbReference>
<keyword evidence="4 6" id="KW-1133">Transmembrane helix</keyword>
<feature type="transmembrane region" description="Helical" evidence="6">
    <location>
        <begin position="247"/>
        <end position="271"/>
    </location>
</feature>
<accession>A0A5R8KAC0</accession>
<feature type="transmembrane region" description="Helical" evidence="6">
    <location>
        <begin position="81"/>
        <end position="105"/>
    </location>
</feature>
<dbReference type="RefSeq" id="WP_138088571.1">
    <property type="nucleotide sequence ID" value="NZ_VAUV01000024.1"/>
</dbReference>
<reference evidence="7 8" key="1">
    <citation type="submission" date="2019-05" db="EMBL/GenBank/DDBJ databases">
        <title>Verrucobacter flavum gen. nov., sp. nov. a new member of the family Verrucomicrobiaceae.</title>
        <authorList>
            <person name="Szuroczki S."/>
            <person name="Abbaszade G."/>
            <person name="Szabo A."/>
            <person name="Felfoldi T."/>
            <person name="Schumann P."/>
            <person name="Boka K."/>
            <person name="Keki Z."/>
            <person name="Toumi M."/>
            <person name="Toth E."/>
        </authorList>
    </citation>
    <scope>NUCLEOTIDE SEQUENCE [LARGE SCALE GENOMIC DNA]</scope>
    <source>
        <strain evidence="7 8">MG-N-17</strain>
    </source>
</reference>
<dbReference type="Proteomes" id="UP000306196">
    <property type="component" value="Unassembled WGS sequence"/>
</dbReference>
<evidence type="ECO:0000256" key="6">
    <source>
        <dbReference type="SAM" id="Phobius"/>
    </source>
</evidence>
<keyword evidence="3 6" id="KW-0812">Transmembrane</keyword>
<dbReference type="GO" id="GO:0005886">
    <property type="term" value="C:plasma membrane"/>
    <property type="evidence" value="ECO:0007669"/>
    <property type="project" value="UniProtKB-SubCell"/>
</dbReference>
<proteinExistence type="predicted"/>
<evidence type="ECO:0000256" key="5">
    <source>
        <dbReference type="ARBA" id="ARBA00023136"/>
    </source>
</evidence>
<feature type="transmembrane region" description="Helical" evidence="6">
    <location>
        <begin position="160"/>
        <end position="186"/>
    </location>
</feature>
<evidence type="ECO:0000313" key="8">
    <source>
        <dbReference type="Proteomes" id="UP000306196"/>
    </source>
</evidence>
<evidence type="ECO:0000313" key="7">
    <source>
        <dbReference type="EMBL" id="TLD68479.1"/>
    </source>
</evidence>
<comment type="subcellular location">
    <subcellularLocation>
        <location evidence="1">Cell membrane</location>
        <topology evidence="1">Multi-pass membrane protein</topology>
    </subcellularLocation>
</comment>
<evidence type="ECO:0000256" key="2">
    <source>
        <dbReference type="ARBA" id="ARBA00022475"/>
    </source>
</evidence>
<dbReference type="OrthoDB" id="5470260at2"/>
<sequence length="333" mass="36768">MPRRHWMLLLRLACGGALLWWALRRAEFASLPSLQNTTIHFGWLLLAMLFGGLAVLGWAMRWRAFVQMNGMALSFRESIRLTMFADFFNFYFLGPLGADGIRAVFLNRQFPNQKLRIAQSILLDHGVGLMAGTILYILFTRPQTAWLTSNNSMVPGIALVATDIILGIMGLLTLSAFTAICFPSIWNHINSKPFLRRITFPLRPFLHLQPHRNAIYRAQIVSILSILSGYAAYWCSSHAVAQPIPPLQMLAIMPMVDAIAAIPITISGLGVRENLFVELLGHTLPMGAQGAVTVSLLGFAVTGIWGLVGGIWLGLHRIRSGTQSASTSVTQQT</sequence>
<dbReference type="PANTHER" id="PTHR40277:SF1">
    <property type="entry name" value="BLL5419 PROTEIN"/>
    <property type="match status" value="1"/>
</dbReference>
<protein>
    <submittedName>
        <fullName evidence="7">Flippase-like domain-containing protein</fullName>
    </submittedName>
</protein>
<keyword evidence="5 6" id="KW-0472">Membrane</keyword>
<keyword evidence="2" id="KW-1003">Cell membrane</keyword>
<dbReference type="EMBL" id="VAUV01000024">
    <property type="protein sequence ID" value="TLD68479.1"/>
    <property type="molecule type" value="Genomic_DNA"/>
</dbReference>
<evidence type="ECO:0000256" key="1">
    <source>
        <dbReference type="ARBA" id="ARBA00004651"/>
    </source>
</evidence>
<feature type="transmembrane region" description="Helical" evidence="6">
    <location>
        <begin position="214"/>
        <end position="235"/>
    </location>
</feature>
<evidence type="ECO:0000256" key="4">
    <source>
        <dbReference type="ARBA" id="ARBA00022989"/>
    </source>
</evidence>
<keyword evidence="8" id="KW-1185">Reference proteome</keyword>
<feature type="transmembrane region" description="Helical" evidence="6">
    <location>
        <begin position="117"/>
        <end position="139"/>
    </location>
</feature>
<dbReference type="AlphaFoldDB" id="A0A5R8KAC0"/>
<evidence type="ECO:0000256" key="3">
    <source>
        <dbReference type="ARBA" id="ARBA00022692"/>
    </source>
</evidence>
<feature type="transmembrane region" description="Helical" evidence="6">
    <location>
        <begin position="291"/>
        <end position="315"/>
    </location>
</feature>
<comment type="caution">
    <text evidence="7">The sequence shown here is derived from an EMBL/GenBank/DDBJ whole genome shotgun (WGS) entry which is preliminary data.</text>
</comment>
<name>A0A5R8KAC0_9BACT</name>
<dbReference type="Pfam" id="PF03706">
    <property type="entry name" value="LPG_synthase_TM"/>
    <property type="match status" value="1"/>
</dbReference>
<dbReference type="InterPro" id="IPR022791">
    <property type="entry name" value="L-PG_synthase/AglD"/>
</dbReference>
<gene>
    <name evidence="7" type="ORF">FEM03_22510</name>
</gene>
<feature type="transmembrane region" description="Helical" evidence="6">
    <location>
        <begin position="41"/>
        <end position="60"/>
    </location>
</feature>
<organism evidence="7 8">
    <name type="scientific">Phragmitibacter flavus</name>
    <dbReference type="NCBI Taxonomy" id="2576071"/>
    <lineage>
        <taxon>Bacteria</taxon>
        <taxon>Pseudomonadati</taxon>
        <taxon>Verrucomicrobiota</taxon>
        <taxon>Verrucomicrobiia</taxon>
        <taxon>Verrucomicrobiales</taxon>
        <taxon>Verrucomicrobiaceae</taxon>
        <taxon>Phragmitibacter</taxon>
    </lineage>
</organism>